<dbReference type="Proteomes" id="UP000515152">
    <property type="component" value="Chromosome 18"/>
</dbReference>
<comment type="similarity">
    <text evidence="3">Belongs to the 1-acyl-sn-glycerol-3-phosphate acyltransferase family.</text>
</comment>
<keyword evidence="6 17" id="KW-0812">Transmembrane</keyword>
<keyword evidence="4" id="KW-0444">Lipid biosynthesis</keyword>
<dbReference type="GO" id="GO:0008654">
    <property type="term" value="P:phospholipid biosynthetic process"/>
    <property type="evidence" value="ECO:0007669"/>
    <property type="project" value="UniProtKB-KW"/>
</dbReference>
<keyword evidence="5" id="KW-0808">Transferase</keyword>
<dbReference type="OrthoDB" id="272512at2759"/>
<evidence type="ECO:0000313" key="19">
    <source>
        <dbReference type="Proteomes" id="UP000515152"/>
    </source>
</evidence>
<dbReference type="GeneID" id="105908829"/>
<evidence type="ECO:0000256" key="4">
    <source>
        <dbReference type="ARBA" id="ARBA00022516"/>
    </source>
</evidence>
<dbReference type="Pfam" id="PF01553">
    <property type="entry name" value="Acyltransferase"/>
    <property type="match status" value="1"/>
</dbReference>
<dbReference type="GO" id="GO:0005783">
    <property type="term" value="C:endoplasmic reticulum"/>
    <property type="evidence" value="ECO:0007669"/>
    <property type="project" value="TreeGrafter"/>
</dbReference>
<keyword evidence="11 17" id="KW-0472">Membrane</keyword>
<dbReference type="UniPathway" id="UPA00085"/>
<name>A0A6P3WAB4_CLUHA</name>
<keyword evidence="9 17" id="KW-1133">Transmembrane helix</keyword>
<keyword evidence="14 20" id="KW-0012">Acyltransferase</keyword>
<comment type="subcellular location">
    <subcellularLocation>
        <location evidence="1">Membrane</location>
    </subcellularLocation>
</comment>
<dbReference type="SMART" id="SM00563">
    <property type="entry name" value="PlsC"/>
    <property type="match status" value="1"/>
</dbReference>
<dbReference type="InterPro" id="IPR018247">
    <property type="entry name" value="EF_Hand_1_Ca_BS"/>
</dbReference>
<protein>
    <submittedName>
        <fullName evidence="20">Lysophospholipid acyltransferase LPCAT4</fullName>
    </submittedName>
</protein>
<evidence type="ECO:0000256" key="16">
    <source>
        <dbReference type="SAM" id="MobiDB-lite"/>
    </source>
</evidence>
<dbReference type="GO" id="GO:0047184">
    <property type="term" value="F:1-acylglycerophosphocholine O-acyltransferase activity"/>
    <property type="evidence" value="ECO:0007669"/>
    <property type="project" value="TreeGrafter"/>
</dbReference>
<evidence type="ECO:0000256" key="14">
    <source>
        <dbReference type="ARBA" id="ARBA00023315"/>
    </source>
</evidence>
<accession>A0A6P3WAB4</accession>
<dbReference type="CTD" id="254531"/>
<evidence type="ECO:0000256" key="6">
    <source>
        <dbReference type="ARBA" id="ARBA00022692"/>
    </source>
</evidence>
<organism evidence="19 20">
    <name type="scientific">Clupea harengus</name>
    <name type="common">Atlantic herring</name>
    <dbReference type="NCBI Taxonomy" id="7950"/>
    <lineage>
        <taxon>Eukaryota</taxon>
        <taxon>Metazoa</taxon>
        <taxon>Chordata</taxon>
        <taxon>Craniata</taxon>
        <taxon>Vertebrata</taxon>
        <taxon>Euteleostomi</taxon>
        <taxon>Actinopterygii</taxon>
        <taxon>Neopterygii</taxon>
        <taxon>Teleostei</taxon>
        <taxon>Clupei</taxon>
        <taxon>Clupeiformes</taxon>
        <taxon>Clupeoidei</taxon>
        <taxon>Clupeidae</taxon>
        <taxon>Clupea</taxon>
    </lineage>
</organism>
<comment type="pathway">
    <text evidence="15">Phospholipid metabolism.</text>
</comment>
<dbReference type="GO" id="GO:0036151">
    <property type="term" value="P:phosphatidylcholine acyl-chain remodeling"/>
    <property type="evidence" value="ECO:0007669"/>
    <property type="project" value="TreeGrafter"/>
</dbReference>
<feature type="domain" description="EF-hand" evidence="18">
    <location>
        <begin position="398"/>
        <end position="433"/>
    </location>
</feature>
<keyword evidence="10" id="KW-0443">Lipid metabolism</keyword>
<feature type="region of interest" description="Disordered" evidence="16">
    <location>
        <begin position="474"/>
        <end position="512"/>
    </location>
</feature>
<dbReference type="InterPro" id="IPR011992">
    <property type="entry name" value="EF-hand-dom_pair"/>
</dbReference>
<reference evidence="20" key="1">
    <citation type="submission" date="2025-08" db="UniProtKB">
        <authorList>
            <consortium name="RefSeq"/>
        </authorList>
    </citation>
    <scope>IDENTIFICATION</scope>
</reference>
<evidence type="ECO:0000256" key="12">
    <source>
        <dbReference type="ARBA" id="ARBA00023209"/>
    </source>
</evidence>
<evidence type="ECO:0000256" key="13">
    <source>
        <dbReference type="ARBA" id="ARBA00023264"/>
    </source>
</evidence>
<evidence type="ECO:0000256" key="2">
    <source>
        <dbReference type="ARBA" id="ARBA00005074"/>
    </source>
</evidence>
<dbReference type="RefSeq" id="XP_012692846.1">
    <property type="nucleotide sequence ID" value="XM_012837392.3"/>
</dbReference>
<comment type="pathway">
    <text evidence="2">Lipid metabolism; phospholipid metabolism.</text>
</comment>
<dbReference type="GO" id="GO:0042171">
    <property type="term" value="F:lysophosphatidic acid acyltransferase activity"/>
    <property type="evidence" value="ECO:0007669"/>
    <property type="project" value="TreeGrafter"/>
</dbReference>
<evidence type="ECO:0000256" key="1">
    <source>
        <dbReference type="ARBA" id="ARBA00004370"/>
    </source>
</evidence>
<dbReference type="InterPro" id="IPR045252">
    <property type="entry name" value="LPCAT1-like"/>
</dbReference>
<keyword evidence="7" id="KW-0479">Metal-binding</keyword>
<evidence type="ECO:0000256" key="15">
    <source>
        <dbReference type="ARBA" id="ARBA00025707"/>
    </source>
</evidence>
<feature type="transmembrane region" description="Helical" evidence="17">
    <location>
        <begin position="29"/>
        <end position="56"/>
    </location>
</feature>
<dbReference type="InterPro" id="IPR002123">
    <property type="entry name" value="Plipid/glycerol_acylTrfase"/>
</dbReference>
<evidence type="ECO:0000256" key="9">
    <source>
        <dbReference type="ARBA" id="ARBA00022989"/>
    </source>
</evidence>
<evidence type="ECO:0000256" key="8">
    <source>
        <dbReference type="ARBA" id="ARBA00022837"/>
    </source>
</evidence>
<evidence type="ECO:0000313" key="20">
    <source>
        <dbReference type="RefSeq" id="XP_012692846.1"/>
    </source>
</evidence>
<sequence length="512" mass="56804">MERRNTTQEYPHPFVYELKLTTAQRIRGVVLGIVLFPIRVTLAALLFFIMGLIARLRLAGLSSEERLKPARGWRRWFPQHAVRLLSRGVFLALGFLRVKIKGRQAGVAEAPVLAVAPHSGFLDMLVLPCTNLATVVSRSENTSLPVIGALLEFNQAVLVSRKDPESRKKCVSQITERLTSNGYWPQMLMFPEGTTTNGRALIKFKPGAFLAGVPVQPVLLHYPNKLDTVRWTWKGTSWLQCLWHTTSQFYINTTIEFLPVYTPSLEEKENPNLYADNVQKLMAKALGIPSTNYVMEGRFPVKHVGGLSLPLESPAKETLKLLHHASLSTSEVHTVLSRMIDSCQTDQEKIISVNQLQQWLELSDKETAAKICSLFSKDDTVDLRLICLSVSAVSGLCSVEELLATAFRLYDSDGDGILTAVELAGLMGALVGRPQFNTSQIYSELTSRGQANKEMLLSLLTEEPTYQELVTEYLQPEGAGHEASSHPTADGKDGNHNGTMQNGNMVANKKED</sequence>
<keyword evidence="13" id="KW-1208">Phospholipid metabolism</keyword>
<dbReference type="KEGG" id="char:105908829"/>
<dbReference type="InterPro" id="IPR002048">
    <property type="entry name" value="EF_hand_dom"/>
</dbReference>
<dbReference type="CDD" id="cd07991">
    <property type="entry name" value="LPLAT_LPCAT1-like"/>
    <property type="match status" value="1"/>
</dbReference>
<keyword evidence="12" id="KW-0594">Phospholipid biosynthesis</keyword>
<dbReference type="PROSITE" id="PS00018">
    <property type="entry name" value="EF_HAND_1"/>
    <property type="match status" value="1"/>
</dbReference>
<feature type="compositionally biased region" description="Basic and acidic residues" evidence="16">
    <location>
        <begin position="479"/>
        <end position="495"/>
    </location>
</feature>
<dbReference type="AlphaFoldDB" id="A0A6P3WAB4"/>
<dbReference type="PANTHER" id="PTHR23063:SF7">
    <property type="entry name" value="LYSOPHOSPHOLIPID ACYLTRANSFERASE LPCAT4"/>
    <property type="match status" value="1"/>
</dbReference>
<evidence type="ECO:0000259" key="18">
    <source>
        <dbReference type="PROSITE" id="PS50222"/>
    </source>
</evidence>
<evidence type="ECO:0000256" key="7">
    <source>
        <dbReference type="ARBA" id="ARBA00022723"/>
    </source>
</evidence>
<keyword evidence="19" id="KW-1185">Reference proteome</keyword>
<dbReference type="SUPFAM" id="SSF69593">
    <property type="entry name" value="Glycerol-3-phosphate (1)-acyltransferase"/>
    <property type="match status" value="1"/>
</dbReference>
<evidence type="ECO:0000256" key="10">
    <source>
        <dbReference type="ARBA" id="ARBA00023098"/>
    </source>
</evidence>
<evidence type="ECO:0000256" key="11">
    <source>
        <dbReference type="ARBA" id="ARBA00023136"/>
    </source>
</evidence>
<dbReference type="Gene3D" id="1.10.238.10">
    <property type="entry name" value="EF-hand"/>
    <property type="match status" value="1"/>
</dbReference>
<dbReference type="GO" id="GO:0005509">
    <property type="term" value="F:calcium ion binding"/>
    <property type="evidence" value="ECO:0007669"/>
    <property type="project" value="InterPro"/>
</dbReference>
<dbReference type="SUPFAM" id="SSF47473">
    <property type="entry name" value="EF-hand"/>
    <property type="match status" value="1"/>
</dbReference>
<gene>
    <name evidence="20" type="primary">lpcat4</name>
</gene>
<proteinExistence type="inferred from homology"/>
<dbReference type="GO" id="GO:0016020">
    <property type="term" value="C:membrane"/>
    <property type="evidence" value="ECO:0007669"/>
    <property type="project" value="UniProtKB-SubCell"/>
</dbReference>
<evidence type="ECO:0000256" key="5">
    <source>
        <dbReference type="ARBA" id="ARBA00022679"/>
    </source>
</evidence>
<feature type="compositionally biased region" description="Polar residues" evidence="16">
    <location>
        <begin position="496"/>
        <end position="505"/>
    </location>
</feature>
<dbReference type="PROSITE" id="PS50222">
    <property type="entry name" value="EF_HAND_2"/>
    <property type="match status" value="1"/>
</dbReference>
<evidence type="ECO:0000256" key="3">
    <source>
        <dbReference type="ARBA" id="ARBA00008655"/>
    </source>
</evidence>
<evidence type="ECO:0000256" key="17">
    <source>
        <dbReference type="SAM" id="Phobius"/>
    </source>
</evidence>
<dbReference type="PANTHER" id="PTHR23063">
    <property type="entry name" value="PHOSPHOLIPID ACYLTRANSFERASE"/>
    <property type="match status" value="1"/>
</dbReference>
<keyword evidence="8" id="KW-0106">Calcium</keyword>